<organism evidence="1 2">
    <name type="scientific">Scytalidium lignicola</name>
    <name type="common">Hyphomycete</name>
    <dbReference type="NCBI Taxonomy" id="5539"/>
    <lineage>
        <taxon>Eukaryota</taxon>
        <taxon>Fungi</taxon>
        <taxon>Dikarya</taxon>
        <taxon>Ascomycota</taxon>
        <taxon>Pezizomycotina</taxon>
        <taxon>Leotiomycetes</taxon>
        <taxon>Leotiomycetes incertae sedis</taxon>
        <taxon>Scytalidium</taxon>
    </lineage>
</organism>
<feature type="non-terminal residue" evidence="1">
    <location>
        <position position="1"/>
    </location>
</feature>
<sequence>MIGPVPAHASANVRSAVAAAGLLCGLRAALSTKRSYAPLEIITGGLSCTRAAAAAPGHKQRVKGSLKLPAPARVSAQGIN</sequence>
<proteinExistence type="predicted"/>
<reference evidence="1 2" key="1">
    <citation type="submission" date="2018-05" db="EMBL/GenBank/DDBJ databases">
        <title>Draft genome sequence of Scytalidium lignicola DSM 105466, a ubiquitous saprotrophic fungus.</title>
        <authorList>
            <person name="Buettner E."/>
            <person name="Gebauer A.M."/>
            <person name="Hofrichter M."/>
            <person name="Liers C."/>
            <person name="Kellner H."/>
        </authorList>
    </citation>
    <scope>NUCLEOTIDE SEQUENCE [LARGE SCALE GENOMIC DNA]</scope>
    <source>
        <strain evidence="1 2">DSM 105466</strain>
    </source>
</reference>
<protein>
    <submittedName>
        <fullName evidence="1">Uncharacterized protein</fullName>
    </submittedName>
</protein>
<dbReference type="AlphaFoldDB" id="A0A3E2HMK0"/>
<name>A0A3E2HMK0_SCYLI</name>
<evidence type="ECO:0000313" key="2">
    <source>
        <dbReference type="Proteomes" id="UP000258309"/>
    </source>
</evidence>
<dbReference type="Proteomes" id="UP000258309">
    <property type="component" value="Unassembled WGS sequence"/>
</dbReference>
<accession>A0A3E2HMK0</accession>
<evidence type="ECO:0000313" key="1">
    <source>
        <dbReference type="EMBL" id="RFU34588.1"/>
    </source>
</evidence>
<dbReference type="EMBL" id="NCSJ02000018">
    <property type="protein sequence ID" value="RFU34588.1"/>
    <property type="molecule type" value="Genomic_DNA"/>
</dbReference>
<comment type="caution">
    <text evidence="1">The sequence shown here is derived from an EMBL/GenBank/DDBJ whole genome shotgun (WGS) entry which is preliminary data.</text>
</comment>
<keyword evidence="2" id="KW-1185">Reference proteome</keyword>
<feature type="non-terminal residue" evidence="1">
    <location>
        <position position="80"/>
    </location>
</feature>
<gene>
    <name evidence="1" type="ORF">B7463_g1711</name>
</gene>